<dbReference type="InterPro" id="IPR013320">
    <property type="entry name" value="ConA-like_dom_sf"/>
</dbReference>
<comment type="pathway">
    <text evidence="1 9">Glycan biosynthesis; sucrose metabolism.</text>
</comment>
<dbReference type="Gene3D" id="2.115.10.20">
    <property type="entry name" value="Glycosyl hydrolase domain, family 43"/>
    <property type="match status" value="1"/>
</dbReference>
<dbReference type="InterPro" id="IPR023296">
    <property type="entry name" value="Glyco_hydro_beta-prop_sf"/>
</dbReference>
<dbReference type="InterPro" id="IPR013148">
    <property type="entry name" value="Glyco_hydro_32_N"/>
</dbReference>
<dbReference type="RefSeq" id="WP_025488239.1">
    <property type="nucleotide sequence ID" value="NZ_CALBAU010000460.1"/>
</dbReference>
<dbReference type="InterPro" id="IPR001362">
    <property type="entry name" value="Glyco_hydro_32"/>
</dbReference>
<dbReference type="SUPFAM" id="SSF49899">
    <property type="entry name" value="Concanavalin A-like lectins/glucanases"/>
    <property type="match status" value="1"/>
</dbReference>
<keyword evidence="14" id="KW-1185">Reference proteome</keyword>
<dbReference type="Gene3D" id="2.60.120.560">
    <property type="entry name" value="Exo-inulinase, domain 1"/>
    <property type="match status" value="1"/>
</dbReference>
<dbReference type="SUPFAM" id="SSF75005">
    <property type="entry name" value="Arabinanase/levansucrase/invertase"/>
    <property type="match status" value="1"/>
</dbReference>
<organism evidence="13 15">
    <name type="scientific">Eisenbergiella massiliensis</name>
    <dbReference type="NCBI Taxonomy" id="1720294"/>
    <lineage>
        <taxon>Bacteria</taxon>
        <taxon>Bacillati</taxon>
        <taxon>Bacillota</taxon>
        <taxon>Clostridia</taxon>
        <taxon>Lachnospirales</taxon>
        <taxon>Lachnospiraceae</taxon>
        <taxon>Eisenbergiella</taxon>
    </lineage>
</organism>
<dbReference type="Pfam" id="PF00251">
    <property type="entry name" value="Glyco_hydro_32N"/>
    <property type="match status" value="1"/>
</dbReference>
<dbReference type="EMBL" id="QVLV01000001">
    <property type="protein sequence ID" value="RGE65110.1"/>
    <property type="molecule type" value="Genomic_DNA"/>
</dbReference>
<evidence type="ECO:0000256" key="4">
    <source>
        <dbReference type="ARBA" id="ARBA00019623"/>
    </source>
</evidence>
<dbReference type="PANTHER" id="PTHR43101:SF1">
    <property type="entry name" value="BETA-FRUCTOSIDASE"/>
    <property type="match status" value="1"/>
</dbReference>
<evidence type="ECO:0000256" key="9">
    <source>
        <dbReference type="RuleBase" id="RU365015"/>
    </source>
</evidence>
<dbReference type="Pfam" id="PF08244">
    <property type="entry name" value="Glyco_hydro_32C"/>
    <property type="match status" value="1"/>
</dbReference>
<evidence type="ECO:0000256" key="2">
    <source>
        <dbReference type="ARBA" id="ARBA00009902"/>
    </source>
</evidence>
<evidence type="ECO:0000256" key="1">
    <source>
        <dbReference type="ARBA" id="ARBA00004914"/>
    </source>
</evidence>
<dbReference type="InterPro" id="IPR051214">
    <property type="entry name" value="GH32_Enzymes"/>
</dbReference>
<dbReference type="UniPathway" id="UPA00238"/>
<evidence type="ECO:0000256" key="6">
    <source>
        <dbReference type="ARBA" id="ARBA00023295"/>
    </source>
</evidence>
<comment type="similarity">
    <text evidence="2 8">Belongs to the glycosyl hydrolase 32 family.</text>
</comment>
<dbReference type="OrthoDB" id="9759709at2"/>
<dbReference type="PANTHER" id="PTHR43101">
    <property type="entry name" value="BETA-FRUCTOSIDASE"/>
    <property type="match status" value="1"/>
</dbReference>
<sequence length="492" mass="55907">MNEAGLQMIRKIREAEAAAQEGVQKDPWRLKFHLMPPAGWLNDPNGLCQMNGVYHVFFQYSPFDPCGGEKFWGHYTSRNLTDWEYAGVPLAPDEQFDRSGVYSGSCLIKDGIMYLFYTGNVKLAGDFDYVTQGREANTVLVESRDGRTFGDKKLLLTNRDYPADYTLHIRDPKVFALEDRYYMVLGGRKKNDCGAVLLYESCDLENWRFCRELTVPMKFGYMWECPDLFCTGGKWFLSLSPQGLPRKEHEFQNVYTAGYFQVNGDFREGCRLEDFREWDKGFDFYAPQTFTDESGRTLLIAWAGLPDVEEEYVNPTIESGWQHALTVPRVIREQNGRLLQYPVPELEALRGERQEVRAGEAVYCAPAFDLIVPVDEKGGAGASGVKDSKLSITIADALRFTWDGKEAVLSFTDAVAGRQIGAGRGRTQRRALISGIQEVRILADTSLIEIYVNQGETVFTTRFYPMEDTRRLLVEGVYAKAGVLWPMCQETE</sequence>
<dbReference type="NCBIfam" id="TIGR01322">
    <property type="entry name" value="scrB_fam"/>
    <property type="match status" value="1"/>
</dbReference>
<dbReference type="GO" id="GO:0005737">
    <property type="term" value="C:cytoplasm"/>
    <property type="evidence" value="ECO:0007669"/>
    <property type="project" value="UniProtKB-SubCell"/>
</dbReference>
<keyword evidence="9" id="KW-0119">Carbohydrate metabolism</keyword>
<feature type="domain" description="Glycosyl hydrolase family 32 C-terminal" evidence="11">
    <location>
        <begin position="433"/>
        <end position="472"/>
    </location>
</feature>
<gene>
    <name evidence="13" type="ORF">DWY69_06300</name>
    <name evidence="12" type="ORF">DXC51_01940</name>
</gene>
<dbReference type="SMART" id="SM00640">
    <property type="entry name" value="Glyco_32"/>
    <property type="match status" value="1"/>
</dbReference>
<dbReference type="AlphaFoldDB" id="A0A3E3J169"/>
<evidence type="ECO:0000256" key="8">
    <source>
        <dbReference type="RuleBase" id="RU362110"/>
    </source>
</evidence>
<evidence type="ECO:0000313" key="15">
    <source>
        <dbReference type="Proteomes" id="UP000261166"/>
    </source>
</evidence>
<feature type="domain" description="Glycosyl hydrolase family 32 N-terminal" evidence="10">
    <location>
        <begin position="33"/>
        <end position="342"/>
    </location>
</feature>
<keyword evidence="6 8" id="KW-0326">Glycosidase</keyword>
<reference evidence="13 15" key="1">
    <citation type="submission" date="2018-08" db="EMBL/GenBank/DDBJ databases">
        <title>A genome reference for cultivated species of the human gut microbiota.</title>
        <authorList>
            <person name="Zou Y."/>
            <person name="Xue W."/>
            <person name="Luo G."/>
        </authorList>
    </citation>
    <scope>NUCLEOTIDE SEQUENCE [LARGE SCALE GENOMIC DNA]</scope>
    <source>
        <strain evidence="13 15">AF26-4BH</strain>
        <strain evidence="12">TF05-5AC</strain>
    </source>
</reference>
<proteinExistence type="inferred from homology"/>
<dbReference type="InterPro" id="IPR018053">
    <property type="entry name" value="Glyco_hydro_32_AS"/>
</dbReference>
<comment type="catalytic activity">
    <reaction evidence="8">
        <text>Hydrolysis of terminal non-reducing beta-D-fructofuranoside residues in beta-D-fructofuranosides.</text>
        <dbReference type="EC" id="3.2.1.26"/>
    </reaction>
</comment>
<dbReference type="GO" id="GO:0005985">
    <property type="term" value="P:sucrose metabolic process"/>
    <property type="evidence" value="ECO:0007669"/>
    <property type="project" value="UniProtKB-UniPathway"/>
</dbReference>
<comment type="caution">
    <text evidence="13">The sequence shown here is derived from an EMBL/GenBank/DDBJ whole genome shotgun (WGS) entry which is preliminary data.</text>
</comment>
<dbReference type="Proteomes" id="UP000261166">
    <property type="component" value="Unassembled WGS sequence"/>
</dbReference>
<evidence type="ECO:0000256" key="3">
    <source>
        <dbReference type="ARBA" id="ARBA00012758"/>
    </source>
</evidence>
<protein>
    <recommendedName>
        <fullName evidence="4 8">Sucrose-6-phosphate hydrolase</fullName>
        <ecNumber evidence="3 8">3.2.1.26</ecNumber>
    </recommendedName>
    <alternativeName>
        <fullName evidence="7 9">Invertase</fullName>
    </alternativeName>
</protein>
<dbReference type="InterPro" id="IPR013189">
    <property type="entry name" value="Glyco_hydro_32_C"/>
</dbReference>
<dbReference type="InterPro" id="IPR006232">
    <property type="entry name" value="Suc6P_hydrolase"/>
</dbReference>
<keyword evidence="9" id="KW-0963">Cytoplasm</keyword>
<dbReference type="CDD" id="cd18623">
    <property type="entry name" value="GH32_ScrB-like"/>
    <property type="match status" value="1"/>
</dbReference>
<dbReference type="GeneID" id="97985673"/>
<dbReference type="GO" id="GO:0004564">
    <property type="term" value="F:beta-fructofuranosidase activity"/>
    <property type="evidence" value="ECO:0007669"/>
    <property type="project" value="UniProtKB-EC"/>
</dbReference>
<dbReference type="EC" id="3.2.1.26" evidence="3 8"/>
<keyword evidence="5 8" id="KW-0378">Hydrolase</keyword>
<comment type="subcellular location">
    <subcellularLocation>
        <location evidence="9">Cytoplasm</location>
    </subcellularLocation>
</comment>
<evidence type="ECO:0000259" key="10">
    <source>
        <dbReference type="Pfam" id="PF00251"/>
    </source>
</evidence>
<evidence type="ECO:0000313" key="12">
    <source>
        <dbReference type="EMBL" id="RGE65110.1"/>
    </source>
</evidence>
<evidence type="ECO:0000259" key="11">
    <source>
        <dbReference type="Pfam" id="PF08244"/>
    </source>
</evidence>
<dbReference type="Proteomes" id="UP000260812">
    <property type="component" value="Unassembled WGS sequence"/>
</dbReference>
<dbReference type="PROSITE" id="PS00609">
    <property type="entry name" value="GLYCOSYL_HYDROL_F32"/>
    <property type="match status" value="1"/>
</dbReference>
<evidence type="ECO:0000256" key="7">
    <source>
        <dbReference type="ARBA" id="ARBA00033367"/>
    </source>
</evidence>
<evidence type="ECO:0000256" key="5">
    <source>
        <dbReference type="ARBA" id="ARBA00022801"/>
    </source>
</evidence>
<comment type="function">
    <text evidence="9">Enables the bacterium to metabolize sucrose as a sole carbon source.</text>
</comment>
<evidence type="ECO:0000313" key="14">
    <source>
        <dbReference type="Proteomes" id="UP000260812"/>
    </source>
</evidence>
<accession>A0A3E3J169</accession>
<evidence type="ECO:0000313" key="13">
    <source>
        <dbReference type="EMBL" id="RGE73088.1"/>
    </source>
</evidence>
<name>A0A3E3J169_9FIRM</name>
<dbReference type="EMBL" id="QVLU01000004">
    <property type="protein sequence ID" value="RGE73088.1"/>
    <property type="molecule type" value="Genomic_DNA"/>
</dbReference>